<dbReference type="CDD" id="cd01990">
    <property type="entry name" value="LarE-like"/>
    <property type="match status" value="1"/>
</dbReference>
<dbReference type="GO" id="GO:0016783">
    <property type="term" value="F:sulfurtransferase activity"/>
    <property type="evidence" value="ECO:0007669"/>
    <property type="project" value="InterPro"/>
</dbReference>
<dbReference type="PIRSF" id="PIRSF006661">
    <property type="entry name" value="PP-lp_UCP006661"/>
    <property type="match status" value="1"/>
</dbReference>
<dbReference type="NCBIfam" id="TIGR00268">
    <property type="entry name" value="ATP-dependent sacrificial sulfur transferase LarE"/>
    <property type="match status" value="1"/>
</dbReference>
<keyword evidence="2" id="KW-0808">Transferase</keyword>
<evidence type="ECO:0000256" key="1">
    <source>
        <dbReference type="PIRSR" id="PIRSR006661-1"/>
    </source>
</evidence>
<dbReference type="AlphaFoldDB" id="A0AA86N2G5"/>
<keyword evidence="3" id="KW-1185">Reference proteome</keyword>
<proteinExistence type="predicted"/>
<protein>
    <submittedName>
        <fullName evidence="2">ATP-dependent sacrificial sulfur transferase LarE</fullName>
    </submittedName>
</protein>
<dbReference type="InterPro" id="IPR052188">
    <property type="entry name" value="Ni-pincer_cofactor_biosynth"/>
</dbReference>
<dbReference type="SUPFAM" id="SSF52402">
    <property type="entry name" value="Adenine nucleotide alpha hydrolases-like"/>
    <property type="match status" value="1"/>
</dbReference>
<dbReference type="InterPro" id="IPR005232">
    <property type="entry name" value="LarE"/>
</dbReference>
<feature type="active site" description="Nucleophile and sulfur donor" evidence="1">
    <location>
        <position position="179"/>
    </location>
</feature>
<reference evidence="2" key="1">
    <citation type="submission" date="2022-10" db="EMBL/GenBank/DDBJ databases">
        <authorList>
            <person name="Koch H."/>
        </authorList>
    </citation>
    <scope>NUCLEOTIDE SEQUENCE</scope>
    <source>
        <strain evidence="2">DNF</strain>
    </source>
</reference>
<dbReference type="KEGG" id="nti:DNFV4_03880"/>
<evidence type="ECO:0000313" key="3">
    <source>
        <dbReference type="Proteomes" id="UP001179121"/>
    </source>
</evidence>
<dbReference type="PANTHER" id="PTHR43169:SF2">
    <property type="entry name" value="NAD_GMP SYNTHASE DOMAIN-CONTAINING PROTEIN"/>
    <property type="match status" value="1"/>
</dbReference>
<gene>
    <name evidence="2" type="ORF">DNFV4_03880</name>
</gene>
<accession>A0AA86N2G5</accession>
<sequence>MTLDPILRVKLERLQALIDSLESAVVAFSGGIDSTLLLRLAQDRLGSRTVAVTAVSPTLPEAELNDCRRLAGEIGALLLLHRTDQLTIPEFTRNDAFRCYYCKTDLYRALDRIRLELGFRTMVNGVQADDLQDDRPGLIAAKEWGVRSPLAEVGLGKEGVRAIARFVGLSNWDKPAAACLSSRIQRGIPIDRVTLSLVERAETILRDAGFRQVRVRSDGKTARLEVGSDEVGRLLEYARHAAIVDEIRAMGFDEVEIDPEGYRTGNANRVRPPFIVTGQLTVDDERPQPLP</sequence>
<dbReference type="PANTHER" id="PTHR43169">
    <property type="entry name" value="EXSB FAMILY PROTEIN"/>
    <property type="match status" value="1"/>
</dbReference>
<dbReference type="Gene3D" id="3.40.50.620">
    <property type="entry name" value="HUPs"/>
    <property type="match status" value="1"/>
</dbReference>
<dbReference type="Proteomes" id="UP001179121">
    <property type="component" value="Chromosome"/>
</dbReference>
<evidence type="ECO:0000313" key="2">
    <source>
        <dbReference type="EMBL" id="CAI4033444.1"/>
    </source>
</evidence>
<organism evidence="2 3">
    <name type="scientific">Nitrospira tepida</name>
    <dbReference type="NCBI Taxonomy" id="2973512"/>
    <lineage>
        <taxon>Bacteria</taxon>
        <taxon>Pseudomonadati</taxon>
        <taxon>Nitrospirota</taxon>
        <taxon>Nitrospiria</taxon>
        <taxon>Nitrospirales</taxon>
        <taxon>Nitrospiraceae</taxon>
        <taxon>Nitrospira</taxon>
    </lineage>
</organism>
<dbReference type="InterPro" id="IPR014729">
    <property type="entry name" value="Rossmann-like_a/b/a_fold"/>
</dbReference>
<dbReference type="EMBL" id="OX365700">
    <property type="protein sequence ID" value="CAI4033444.1"/>
    <property type="molecule type" value="Genomic_DNA"/>
</dbReference>
<name>A0AA86N2G5_9BACT</name>